<dbReference type="RefSeq" id="XP_009534816.1">
    <property type="nucleotide sequence ID" value="XM_009536521.1"/>
</dbReference>
<dbReference type="EMBL" id="JH159159">
    <property type="protein sequence ID" value="EGZ09955.1"/>
    <property type="molecule type" value="Genomic_DNA"/>
</dbReference>
<keyword evidence="2" id="KW-1185">Reference proteome</keyword>
<accession>G5A2R5</accession>
<reference evidence="1 2" key="1">
    <citation type="journal article" date="2006" name="Science">
        <title>Phytophthora genome sequences uncover evolutionary origins and mechanisms of pathogenesis.</title>
        <authorList>
            <person name="Tyler B.M."/>
            <person name="Tripathy S."/>
            <person name="Zhang X."/>
            <person name="Dehal P."/>
            <person name="Jiang R.H."/>
            <person name="Aerts A."/>
            <person name="Arredondo F.D."/>
            <person name="Baxter L."/>
            <person name="Bensasson D."/>
            <person name="Beynon J.L."/>
            <person name="Chapman J."/>
            <person name="Damasceno C.M."/>
            <person name="Dorrance A.E."/>
            <person name="Dou D."/>
            <person name="Dickerman A.W."/>
            <person name="Dubchak I.L."/>
            <person name="Garbelotto M."/>
            <person name="Gijzen M."/>
            <person name="Gordon S.G."/>
            <person name="Govers F."/>
            <person name="Grunwald N.J."/>
            <person name="Huang W."/>
            <person name="Ivors K.L."/>
            <person name="Jones R.W."/>
            <person name="Kamoun S."/>
            <person name="Krampis K."/>
            <person name="Lamour K.H."/>
            <person name="Lee M.K."/>
            <person name="McDonald W.H."/>
            <person name="Medina M."/>
            <person name="Meijer H.J."/>
            <person name="Nordberg E.K."/>
            <person name="Maclean D.J."/>
            <person name="Ospina-Giraldo M.D."/>
            <person name="Morris P.F."/>
            <person name="Phuntumart V."/>
            <person name="Putnam N.H."/>
            <person name="Rash S."/>
            <person name="Rose J.K."/>
            <person name="Sakihama Y."/>
            <person name="Salamov A.A."/>
            <person name="Savidor A."/>
            <person name="Scheuring C.F."/>
            <person name="Smith B.M."/>
            <person name="Sobral B.W."/>
            <person name="Terry A."/>
            <person name="Torto-Alalibo T.A."/>
            <person name="Win J."/>
            <person name="Xu Z."/>
            <person name="Zhang H."/>
            <person name="Grigoriev I.V."/>
            <person name="Rokhsar D.S."/>
            <person name="Boore J.L."/>
        </authorList>
    </citation>
    <scope>NUCLEOTIDE SEQUENCE [LARGE SCALE GENOMIC DNA]</scope>
    <source>
        <strain evidence="1 2">P6497</strain>
    </source>
</reference>
<dbReference type="KEGG" id="psoj:PHYSODRAFT_318428"/>
<dbReference type="GeneID" id="20644203"/>
<evidence type="ECO:0000313" key="2">
    <source>
        <dbReference type="Proteomes" id="UP000002640"/>
    </source>
</evidence>
<gene>
    <name evidence="1" type="ORF">PHYSODRAFT_318428</name>
</gene>
<dbReference type="InParanoid" id="G5A2R5"/>
<dbReference type="AlphaFoldDB" id="G5A2R5"/>
<name>G5A2R5_PHYSP</name>
<sequence length="151" mass="17142">MSPYVTDISHPASVKWTRERSEYEDKGKALRSGKNAFNRNLLETLCKFEWNTTVEAITDEQIVAELDKIVGNIFGNKLKMDLRERDVKARVINYFMLCDEIILQHGLANTFATTTGMKEKCRLLKQYLEPAALRDAVDAHHPLVEGLGGSK</sequence>
<dbReference type="OMA" id="NIETRCA"/>
<protein>
    <submittedName>
        <fullName evidence="1">Uncharacterized protein</fullName>
    </submittedName>
</protein>
<dbReference type="Proteomes" id="UP000002640">
    <property type="component" value="Unassembled WGS sequence"/>
</dbReference>
<organism evidence="1 2">
    <name type="scientific">Phytophthora sojae (strain P6497)</name>
    <name type="common">Soybean stem and root rot agent</name>
    <name type="synonym">Phytophthora megasperma f. sp. glycines</name>
    <dbReference type="NCBI Taxonomy" id="1094619"/>
    <lineage>
        <taxon>Eukaryota</taxon>
        <taxon>Sar</taxon>
        <taxon>Stramenopiles</taxon>
        <taxon>Oomycota</taxon>
        <taxon>Peronosporomycetes</taxon>
        <taxon>Peronosporales</taxon>
        <taxon>Peronosporaceae</taxon>
        <taxon>Phytophthora</taxon>
    </lineage>
</organism>
<proteinExistence type="predicted"/>
<evidence type="ECO:0000313" key="1">
    <source>
        <dbReference type="EMBL" id="EGZ09955.1"/>
    </source>
</evidence>